<evidence type="ECO:0000256" key="1">
    <source>
        <dbReference type="SAM" id="MobiDB-lite"/>
    </source>
</evidence>
<evidence type="ECO:0000313" key="2">
    <source>
        <dbReference type="EMBL" id="CAK0801038.1"/>
    </source>
</evidence>
<accession>A0ABN9Q5M3</accession>
<comment type="caution">
    <text evidence="2">The sequence shown here is derived from an EMBL/GenBank/DDBJ whole genome shotgun (WGS) entry which is preliminary data.</text>
</comment>
<organism evidence="2 3">
    <name type="scientific">Prorocentrum cordatum</name>
    <dbReference type="NCBI Taxonomy" id="2364126"/>
    <lineage>
        <taxon>Eukaryota</taxon>
        <taxon>Sar</taxon>
        <taxon>Alveolata</taxon>
        <taxon>Dinophyceae</taxon>
        <taxon>Prorocentrales</taxon>
        <taxon>Prorocentraceae</taxon>
        <taxon>Prorocentrum</taxon>
    </lineage>
</organism>
<reference evidence="2" key="1">
    <citation type="submission" date="2023-10" db="EMBL/GenBank/DDBJ databases">
        <authorList>
            <person name="Chen Y."/>
            <person name="Shah S."/>
            <person name="Dougan E. K."/>
            <person name="Thang M."/>
            <person name="Chan C."/>
        </authorList>
    </citation>
    <scope>NUCLEOTIDE SEQUENCE [LARGE SCALE GENOMIC DNA]</scope>
</reference>
<feature type="region of interest" description="Disordered" evidence="1">
    <location>
        <begin position="277"/>
        <end position="340"/>
    </location>
</feature>
<evidence type="ECO:0008006" key="4">
    <source>
        <dbReference type="Google" id="ProtNLM"/>
    </source>
</evidence>
<gene>
    <name evidence="2" type="ORF">PCOR1329_LOCUS9032</name>
</gene>
<dbReference type="Proteomes" id="UP001189429">
    <property type="component" value="Unassembled WGS sequence"/>
</dbReference>
<keyword evidence="3" id="KW-1185">Reference proteome</keyword>
<evidence type="ECO:0000313" key="3">
    <source>
        <dbReference type="Proteomes" id="UP001189429"/>
    </source>
</evidence>
<feature type="compositionally biased region" description="Low complexity" evidence="1">
    <location>
        <begin position="307"/>
        <end position="333"/>
    </location>
</feature>
<proteinExistence type="predicted"/>
<sequence>MGSMKWVLQEGIQSKPDWYQGVTETSRFEQVQKRLHGDKDLDSDCDMPCTPKVWQTPSLFCWSLYRSDGYEVDLVKTHVDKMVGIFACDEFLPLCDEVLDLGNGITTTSIGKTAPSGVSKDGTAANTLVFMTAWAAVHDDFRYHAHDWILKVDPDAVLLPHRMRPLLAQYPSTVYIKNCNMYDGPGWPMMFGSLEAISRPALQLYYDNADRCREELEWEAWGEDLWLGNCLDMLGAESVGNFDIIGDGVCTGANCGDGLKATYHPFKSSEDWFNCTVADNTAMPPPAPPADDGGGDGGADDGGDDPGTGTATPVETTPAAGTATAGTMAARAPPETPAQRWRARAGHCRCHASLHLSRRRPPAVSRFSSPCRLGTAHADQYFVSLLPAGALG</sequence>
<dbReference type="EMBL" id="CAUYUJ010002496">
    <property type="protein sequence ID" value="CAK0801038.1"/>
    <property type="molecule type" value="Genomic_DNA"/>
</dbReference>
<name>A0ABN9Q5M3_9DINO</name>
<protein>
    <recommendedName>
        <fullName evidence="4">Hexosyltransferase</fullName>
    </recommendedName>
</protein>